<dbReference type="EC" id="6.3.2.17" evidence="2"/>
<dbReference type="InterPro" id="IPR004101">
    <property type="entry name" value="Mur_ligase_C"/>
</dbReference>
<evidence type="ECO:0000256" key="4">
    <source>
        <dbReference type="ARBA" id="ARBA00022723"/>
    </source>
</evidence>
<feature type="domain" description="Mur ligase C-terminal" evidence="11">
    <location>
        <begin position="295"/>
        <end position="412"/>
    </location>
</feature>
<comment type="caution">
    <text evidence="13">The sequence shown here is derived from an EMBL/GenBank/DDBJ whole genome shotgun (WGS) entry which is preliminary data.</text>
</comment>
<feature type="domain" description="Mur ligase central" evidence="12">
    <location>
        <begin position="44"/>
        <end position="267"/>
    </location>
</feature>
<comment type="similarity">
    <text evidence="1 10">Belongs to the folylpolyglutamate synthase family.</text>
</comment>
<evidence type="ECO:0000259" key="12">
    <source>
        <dbReference type="Pfam" id="PF08245"/>
    </source>
</evidence>
<dbReference type="InterPro" id="IPR001645">
    <property type="entry name" value="Folylpolyglutamate_synth"/>
</dbReference>
<keyword evidence="6 10" id="KW-0067">ATP-binding</keyword>
<evidence type="ECO:0000256" key="6">
    <source>
        <dbReference type="ARBA" id="ARBA00022840"/>
    </source>
</evidence>
<dbReference type="GO" id="GO:0008841">
    <property type="term" value="F:dihydrofolate synthase activity"/>
    <property type="evidence" value="ECO:0007669"/>
    <property type="project" value="UniProtKB-EC"/>
</dbReference>
<dbReference type="EMBL" id="JBEPMA010000016">
    <property type="protein sequence ID" value="MET3618152.1"/>
    <property type="molecule type" value="Genomic_DNA"/>
</dbReference>
<evidence type="ECO:0000256" key="5">
    <source>
        <dbReference type="ARBA" id="ARBA00022741"/>
    </source>
</evidence>
<gene>
    <name evidence="13" type="ORF">ABID14_001787</name>
</gene>
<dbReference type="PANTHER" id="PTHR11136:SF0">
    <property type="entry name" value="DIHYDROFOLATE SYNTHETASE-RELATED"/>
    <property type="match status" value="1"/>
</dbReference>
<reference evidence="13 14" key="1">
    <citation type="submission" date="2024-06" db="EMBL/GenBank/DDBJ databases">
        <title>Genomic Encyclopedia of Type Strains, Phase IV (KMG-IV): sequencing the most valuable type-strain genomes for metagenomic binning, comparative biology and taxonomic classification.</title>
        <authorList>
            <person name="Goeker M."/>
        </authorList>
    </citation>
    <scope>NUCLEOTIDE SEQUENCE [LARGE SCALE GENOMIC DNA]</scope>
    <source>
        <strain evidence="13 14">DSM 21460</strain>
    </source>
</reference>
<dbReference type="InterPro" id="IPR036565">
    <property type="entry name" value="Mur-like_cat_sf"/>
</dbReference>
<dbReference type="Pfam" id="PF08245">
    <property type="entry name" value="Mur_ligase_M"/>
    <property type="match status" value="1"/>
</dbReference>
<evidence type="ECO:0000256" key="1">
    <source>
        <dbReference type="ARBA" id="ARBA00008276"/>
    </source>
</evidence>
<evidence type="ECO:0000256" key="2">
    <source>
        <dbReference type="ARBA" id="ARBA00013025"/>
    </source>
</evidence>
<evidence type="ECO:0000313" key="13">
    <source>
        <dbReference type="EMBL" id="MET3618152.1"/>
    </source>
</evidence>
<dbReference type="SUPFAM" id="SSF53623">
    <property type="entry name" value="MurD-like peptide ligases, catalytic domain"/>
    <property type="match status" value="1"/>
</dbReference>
<evidence type="ECO:0000256" key="3">
    <source>
        <dbReference type="ARBA" id="ARBA00022598"/>
    </source>
</evidence>
<dbReference type="GO" id="GO:0004326">
    <property type="term" value="F:tetrahydrofolylpolyglutamate synthase activity"/>
    <property type="evidence" value="ECO:0007669"/>
    <property type="project" value="UniProtKB-EC"/>
</dbReference>
<keyword evidence="7" id="KW-0460">Magnesium</keyword>
<keyword evidence="3 10" id="KW-0436">Ligase</keyword>
<keyword evidence="4" id="KW-0479">Metal-binding</keyword>
<evidence type="ECO:0000256" key="8">
    <source>
        <dbReference type="ARBA" id="ARBA00030592"/>
    </source>
</evidence>
<evidence type="ECO:0000259" key="11">
    <source>
        <dbReference type="Pfam" id="PF02875"/>
    </source>
</evidence>
<evidence type="ECO:0000256" key="9">
    <source>
        <dbReference type="ARBA" id="ARBA00047493"/>
    </source>
</evidence>
<sequence length="430" mass="49320">MSYSKIIENIESRIGQFKSTGNMRIRKFLEQIGSPHEKLKVIHVAGTNGKGSIVNFLKDVLKDSYTVGTFVSPHLITYRDRIKINDIEISKDNFVKIAEFIIKNEKLIEEEYGRLNLFEFLTIMAVIYFEEKEIDIAIMEVGMGGRADSTNIFDKEKLISIISSISMDHMEYLGSAIEKIALAKAGIINQNGLVVTTNRDPRILKVLINEAEDKNASLYYSYDLEYEVIMSDLTGSVFKLKLDKWEEFSIKQLGTYQIENAIGAIYALYLLNKNKILDVNIEDIKRILKNSVWPGRMEIVSKNPLIILDGAHNEDGIKKLTESLKNFKFNKLHLIMSVLSDKEHAKMLAEISNFTDEVVFVDLNYKRSSDIHDLIKEANEYNLKAQVMKVEDALYYYKNKYKDKDIILVTGSLYFVSEARAEILGYDYSI</sequence>
<dbReference type="Pfam" id="PF02875">
    <property type="entry name" value="Mur_ligase_C"/>
    <property type="match status" value="1"/>
</dbReference>
<keyword evidence="5 10" id="KW-0547">Nucleotide-binding</keyword>
<keyword evidence="14" id="KW-1185">Reference proteome</keyword>
<evidence type="ECO:0000256" key="7">
    <source>
        <dbReference type="ARBA" id="ARBA00022842"/>
    </source>
</evidence>
<dbReference type="Gene3D" id="3.90.190.20">
    <property type="entry name" value="Mur ligase, C-terminal domain"/>
    <property type="match status" value="1"/>
</dbReference>
<organism evidence="13 14">
    <name type="scientific">Peptoniphilus olsenii</name>
    <dbReference type="NCBI Taxonomy" id="411570"/>
    <lineage>
        <taxon>Bacteria</taxon>
        <taxon>Bacillati</taxon>
        <taxon>Bacillota</taxon>
        <taxon>Tissierellia</taxon>
        <taxon>Tissierellales</taxon>
        <taxon>Peptoniphilaceae</taxon>
        <taxon>Peptoniphilus</taxon>
    </lineage>
</organism>
<dbReference type="Proteomes" id="UP001549162">
    <property type="component" value="Unassembled WGS sequence"/>
</dbReference>
<dbReference type="RefSeq" id="WP_354369228.1">
    <property type="nucleotide sequence ID" value="NZ_JBEPMA010000016.1"/>
</dbReference>
<dbReference type="SUPFAM" id="SSF53244">
    <property type="entry name" value="MurD-like peptide ligases, peptide-binding domain"/>
    <property type="match status" value="1"/>
</dbReference>
<evidence type="ECO:0000256" key="10">
    <source>
        <dbReference type="PIRNR" id="PIRNR001563"/>
    </source>
</evidence>
<dbReference type="InterPro" id="IPR013221">
    <property type="entry name" value="Mur_ligase_cen"/>
</dbReference>
<name>A0ABV2JBI3_9FIRM</name>
<dbReference type="InterPro" id="IPR036615">
    <property type="entry name" value="Mur_ligase_C_dom_sf"/>
</dbReference>
<evidence type="ECO:0000313" key="14">
    <source>
        <dbReference type="Proteomes" id="UP001549162"/>
    </source>
</evidence>
<comment type="catalytic activity">
    <reaction evidence="9">
        <text>(6S)-5,6,7,8-tetrahydrofolyl-(gamma-L-Glu)(n) + L-glutamate + ATP = (6S)-5,6,7,8-tetrahydrofolyl-(gamma-L-Glu)(n+1) + ADP + phosphate + H(+)</text>
        <dbReference type="Rhea" id="RHEA:10580"/>
        <dbReference type="Rhea" id="RHEA-COMP:14738"/>
        <dbReference type="Rhea" id="RHEA-COMP:14740"/>
        <dbReference type="ChEBI" id="CHEBI:15378"/>
        <dbReference type="ChEBI" id="CHEBI:29985"/>
        <dbReference type="ChEBI" id="CHEBI:30616"/>
        <dbReference type="ChEBI" id="CHEBI:43474"/>
        <dbReference type="ChEBI" id="CHEBI:141005"/>
        <dbReference type="ChEBI" id="CHEBI:456216"/>
        <dbReference type="EC" id="6.3.2.17"/>
    </reaction>
</comment>
<dbReference type="PIRSF" id="PIRSF001563">
    <property type="entry name" value="Folylpolyglu_synth"/>
    <property type="match status" value="1"/>
</dbReference>
<dbReference type="Gene3D" id="3.40.1190.10">
    <property type="entry name" value="Mur-like, catalytic domain"/>
    <property type="match status" value="1"/>
</dbReference>
<dbReference type="PANTHER" id="PTHR11136">
    <property type="entry name" value="FOLYLPOLYGLUTAMATE SYNTHASE-RELATED"/>
    <property type="match status" value="1"/>
</dbReference>
<accession>A0ABV2JBI3</accession>
<proteinExistence type="inferred from homology"/>
<dbReference type="NCBIfam" id="TIGR01499">
    <property type="entry name" value="folC"/>
    <property type="match status" value="1"/>
</dbReference>
<protein>
    <recommendedName>
        <fullName evidence="2">tetrahydrofolate synthase</fullName>
        <ecNumber evidence="2">6.3.2.17</ecNumber>
    </recommendedName>
    <alternativeName>
        <fullName evidence="8">Tetrahydrofolylpolyglutamate synthase</fullName>
    </alternativeName>
</protein>